<feature type="coiled-coil region" evidence="6">
    <location>
        <begin position="910"/>
        <end position="944"/>
    </location>
</feature>
<dbReference type="HAMAP" id="MF_01894">
    <property type="entry name" value="Smc_prok"/>
    <property type="match status" value="1"/>
</dbReference>
<feature type="coiled-coil region" evidence="6">
    <location>
        <begin position="262"/>
        <end position="338"/>
    </location>
</feature>
<name>A0A2M8ASK2_9BACT</name>
<dbReference type="Gene3D" id="3.40.50.300">
    <property type="entry name" value="P-loop containing nucleotide triphosphate hydrolases"/>
    <property type="match status" value="2"/>
</dbReference>
<reference evidence="9" key="1">
    <citation type="submission" date="2017-09" db="EMBL/GenBank/DDBJ databases">
        <title>Depth-based differentiation of microbial function through sediment-hosted aquifers and enrichment of novel symbionts in the deep terrestrial subsurface.</title>
        <authorList>
            <person name="Probst A.J."/>
            <person name="Ladd B."/>
            <person name="Jarett J.K."/>
            <person name="Geller-Mcgrath D.E."/>
            <person name="Sieber C.M.K."/>
            <person name="Emerson J.B."/>
            <person name="Anantharaman K."/>
            <person name="Thomas B.C."/>
            <person name="Malmstrom R."/>
            <person name="Stieglmeier M."/>
            <person name="Klingl A."/>
            <person name="Woyke T."/>
            <person name="Ryan C.M."/>
            <person name="Banfield J.F."/>
        </authorList>
    </citation>
    <scope>NUCLEOTIDE SEQUENCE [LARGE SCALE GENOMIC DNA]</scope>
</reference>
<dbReference type="NCBIfam" id="TIGR02168">
    <property type="entry name" value="SMC_prok_B"/>
    <property type="match status" value="1"/>
</dbReference>
<dbReference type="InterPro" id="IPR024704">
    <property type="entry name" value="SMC"/>
</dbReference>
<dbReference type="AlphaFoldDB" id="A0A2M8ASK2"/>
<comment type="function">
    <text evidence="6">Required for chromosome condensation and partitioning.</text>
</comment>
<evidence type="ECO:0000313" key="9">
    <source>
        <dbReference type="Proteomes" id="UP000231366"/>
    </source>
</evidence>
<dbReference type="Pfam" id="PF02463">
    <property type="entry name" value="SMC_N"/>
    <property type="match status" value="1"/>
</dbReference>
<dbReference type="GO" id="GO:0030261">
    <property type="term" value="P:chromosome condensation"/>
    <property type="evidence" value="ECO:0007669"/>
    <property type="project" value="InterPro"/>
</dbReference>
<comment type="subcellular location">
    <subcellularLocation>
        <location evidence="6">Cytoplasm</location>
    </subcellularLocation>
</comment>
<evidence type="ECO:0000256" key="2">
    <source>
        <dbReference type="ARBA" id="ARBA00022741"/>
    </source>
</evidence>
<dbReference type="GO" id="GO:0005524">
    <property type="term" value="F:ATP binding"/>
    <property type="evidence" value="ECO:0007669"/>
    <property type="project" value="UniProtKB-UniRule"/>
</dbReference>
<feature type="coiled-coil region" evidence="6">
    <location>
        <begin position="848"/>
        <end position="882"/>
    </location>
</feature>
<dbReference type="PIRSF" id="PIRSF005719">
    <property type="entry name" value="SMC"/>
    <property type="match status" value="1"/>
</dbReference>
<feature type="domain" description="SMC hinge" evidence="7">
    <location>
        <begin position="519"/>
        <end position="660"/>
    </location>
</feature>
<dbReference type="SUPFAM" id="SSF52540">
    <property type="entry name" value="P-loop containing nucleoside triphosphate hydrolases"/>
    <property type="match status" value="1"/>
</dbReference>
<evidence type="ECO:0000259" key="7">
    <source>
        <dbReference type="SMART" id="SM00968"/>
    </source>
</evidence>
<comment type="caution">
    <text evidence="8">The sequence shown here is derived from an EMBL/GenBank/DDBJ whole genome shotgun (WGS) entry which is preliminary data.</text>
</comment>
<dbReference type="PANTHER" id="PTHR43977">
    <property type="entry name" value="STRUCTURAL MAINTENANCE OF CHROMOSOMES PROTEIN 3"/>
    <property type="match status" value="1"/>
</dbReference>
<feature type="binding site" evidence="6">
    <location>
        <begin position="32"/>
        <end position="39"/>
    </location>
    <ligand>
        <name>ATP</name>
        <dbReference type="ChEBI" id="CHEBI:30616"/>
    </ligand>
</feature>
<dbReference type="SMART" id="SM00968">
    <property type="entry name" value="SMC_hinge"/>
    <property type="match status" value="1"/>
</dbReference>
<sequence>MFLKKITILGFKSFAEKIEFEFQKGIAAIVGPNGCGKSNISDALKWVLGEQSPSVFRCNSMTDVIFNGSEHRKSLGMAEVTVTFDNSSRLLPLDFAEITITRRLFRSGECEYYINKTACRLKDIVELFLDTGIGKQSYSLMEQNKVDFILSSKPATRRLLFEEAAGISKYKVRKHEAIGKLENTEQNMVRISDLLHEIGKQVESLKRQANKATRYLQLKKQIESEEITLLIAEFFAMMNAHETCVDEYDHLVSEMESSRTGLIDSEKEIDVEKEGLKRAQQQFLSLEGDLHQLELQIKEITSQQFRRQEKKGFISSQLENISRQTKENQEKKHQLHDETILEESKRDTVGYELKEIRAQLIEKENIYQLHRSERDKTTKHLEHLKTEIIEKLNNLSHIRNQITSLRVEHKSLGARQERIGIDIERHSIKKNEMSQLRQTRNEEMAQKETGVLALKQEFEEKQREKTGATQRLNEVVSGVTRINKEQNTLSGRIQVLKKLQESFEGYSDGVKAVCTAKLKGVHGLISGILNIPEGYEKAVEVCLGEFLQAVVVEGCADAETVVSYLLSKKAERVNLLLSQHIRGKNGKNGNGKNGDSALFLEEKIGRCPHFPHSHFSHFSDGAIGWLADMITVDTQYQGIIDYLIGNTLLVDTLPTAIGIIKGHEGISSVVTLDGQLVTPAMIRGGSPRHKGVEIIGRKGEIIRLEEKTQELALELNNLLMVKAEDEKKLSSLTNWINKANVEIYSLEIAISNLKKQASEMDREESSIIKMLSSLESELSGMEEERDEINQNILILNEEELALSTEDKQQRENVTEISQKLGQMNLHLDLVQKEVTDLRVSSAQKSQTEAGLKLQIKRLKESVQELEGKIRKLEAESIRLKEEGKQDAQTEEDKNKLSVLKIQREEGHAKLNELKESCRIKEQTIKEKEQTIKQKRDCVEQLREKTHKIDLNKQEIKLQMDGVMSRLISEYKQSPDQIKPDTTPLSQEARGKLMENINRRKATLESLGTVNLTAPEEYEELKTRHDFLVEQQNDLQTAKQDLTGLIGQIDETTAAMFKEAFKAINKNFSTLFSQLFEGGYGELRQIGGSGDSLDEIGIEVVAQPPGKRLSSVALLSGGERSLTAICLLFAIFDFKPSPFSILDEVDAALDEPNVLRLNKFLIANSKRSQFFLITHNPRTIESANTLYGITMEEAGVSRVVSVALKRHKGTG</sequence>
<keyword evidence="4 6" id="KW-0175">Coiled coil</keyword>
<keyword evidence="2 6" id="KW-0547">Nucleotide-binding</keyword>
<evidence type="ECO:0000256" key="3">
    <source>
        <dbReference type="ARBA" id="ARBA00022840"/>
    </source>
</evidence>
<feature type="coiled-coil region" evidence="6">
    <location>
        <begin position="736"/>
        <end position="798"/>
    </location>
</feature>
<dbReference type="InterPro" id="IPR011890">
    <property type="entry name" value="SMC_prok"/>
</dbReference>
<protein>
    <recommendedName>
        <fullName evidence="6">Chromosome partition protein Smc</fullName>
    </recommendedName>
</protein>
<dbReference type="GO" id="GO:0007059">
    <property type="term" value="P:chromosome segregation"/>
    <property type="evidence" value="ECO:0007669"/>
    <property type="project" value="UniProtKB-UniRule"/>
</dbReference>
<feature type="coiled-coil region" evidence="6">
    <location>
        <begin position="444"/>
        <end position="471"/>
    </location>
</feature>
<dbReference type="GO" id="GO:0016887">
    <property type="term" value="F:ATP hydrolysis activity"/>
    <property type="evidence" value="ECO:0007669"/>
    <property type="project" value="InterPro"/>
</dbReference>
<accession>A0A2M8ASK2</accession>
<evidence type="ECO:0000256" key="5">
    <source>
        <dbReference type="ARBA" id="ARBA00023125"/>
    </source>
</evidence>
<gene>
    <name evidence="6 8" type="primary">smc</name>
    <name evidence="8" type="ORF">CO110_07390</name>
</gene>
<evidence type="ECO:0000256" key="4">
    <source>
        <dbReference type="ARBA" id="ARBA00023054"/>
    </source>
</evidence>
<dbReference type="Gene3D" id="1.20.1060.20">
    <property type="match status" value="1"/>
</dbReference>
<evidence type="ECO:0000256" key="1">
    <source>
        <dbReference type="ARBA" id="ARBA00022490"/>
    </source>
</evidence>
<comment type="domain">
    <text evidence="6">Contains large globular domains required for ATP hydrolysis at each terminus and a third globular domain forming a flexible hinge near the middle of the molecule. These domains are separated by coiled-coil structures.</text>
</comment>
<comment type="subunit">
    <text evidence="6">Homodimer.</text>
</comment>
<keyword evidence="3 6" id="KW-0067">ATP-binding</keyword>
<dbReference type="GO" id="GO:0006260">
    <property type="term" value="P:DNA replication"/>
    <property type="evidence" value="ECO:0007669"/>
    <property type="project" value="UniProtKB-UniRule"/>
</dbReference>
<evidence type="ECO:0000256" key="6">
    <source>
        <dbReference type="HAMAP-Rule" id="MF_01894"/>
    </source>
</evidence>
<dbReference type="Proteomes" id="UP000231366">
    <property type="component" value="Unassembled WGS sequence"/>
</dbReference>
<dbReference type="GO" id="GO:0003677">
    <property type="term" value="F:DNA binding"/>
    <property type="evidence" value="ECO:0007669"/>
    <property type="project" value="UniProtKB-UniRule"/>
</dbReference>
<dbReference type="InterPro" id="IPR010935">
    <property type="entry name" value="SMC_hinge"/>
</dbReference>
<dbReference type="Pfam" id="PF06470">
    <property type="entry name" value="SMC_hinge"/>
    <property type="match status" value="1"/>
</dbReference>
<dbReference type="Gene3D" id="3.30.70.1620">
    <property type="match status" value="1"/>
</dbReference>
<dbReference type="InterPro" id="IPR036277">
    <property type="entry name" value="SMC_hinge_sf"/>
</dbReference>
<dbReference type="GO" id="GO:0005694">
    <property type="term" value="C:chromosome"/>
    <property type="evidence" value="ECO:0007669"/>
    <property type="project" value="InterPro"/>
</dbReference>
<keyword evidence="5 6" id="KW-0238">DNA-binding</keyword>
<dbReference type="InterPro" id="IPR003395">
    <property type="entry name" value="RecF/RecN/SMC_N"/>
</dbReference>
<dbReference type="GO" id="GO:0007062">
    <property type="term" value="P:sister chromatid cohesion"/>
    <property type="evidence" value="ECO:0007669"/>
    <property type="project" value="InterPro"/>
</dbReference>
<dbReference type="SUPFAM" id="SSF75553">
    <property type="entry name" value="Smc hinge domain"/>
    <property type="match status" value="1"/>
</dbReference>
<dbReference type="InterPro" id="IPR027417">
    <property type="entry name" value="P-loop_NTPase"/>
</dbReference>
<proteinExistence type="inferred from homology"/>
<dbReference type="GO" id="GO:0005737">
    <property type="term" value="C:cytoplasm"/>
    <property type="evidence" value="ECO:0007669"/>
    <property type="project" value="UniProtKB-SubCell"/>
</dbReference>
<keyword evidence="1 6" id="KW-0963">Cytoplasm</keyword>
<organism evidence="8 9">
    <name type="scientific">Candidatus Desantisbacteria bacterium CG_4_9_14_3_um_filter_40_11</name>
    <dbReference type="NCBI Taxonomy" id="1974546"/>
    <lineage>
        <taxon>Bacteria</taxon>
        <taxon>Candidatus Desantisiibacteriota</taxon>
    </lineage>
</organism>
<evidence type="ECO:0000313" key="8">
    <source>
        <dbReference type="EMBL" id="PJB29144.1"/>
    </source>
</evidence>
<dbReference type="EMBL" id="PFUI01000192">
    <property type="protein sequence ID" value="PJB29144.1"/>
    <property type="molecule type" value="Genomic_DNA"/>
</dbReference>
<comment type="similarity">
    <text evidence="6">Belongs to the SMC family.</text>
</comment>